<sequence length="150" mass="16991">MWFQWNEQREYMDMSWGCGKFLATLFVLINLIGQLGGCGMVIARFKVDIAVGVLFFIVVLQTIAYSILWDLQFLLRNLALIGALLLVLAESRVEGRSLFAGVPTLGDNKPKNWMQLAGRVLLAFMFITLIRFELSFLQILQDILGSILMV</sequence>
<comment type="similarity">
    <text evidence="2">Belongs to the SURF4 family.</text>
</comment>
<keyword evidence="8" id="KW-1185">Reference proteome</keyword>
<dbReference type="Pfam" id="PF02077">
    <property type="entry name" value="SURF4"/>
    <property type="match status" value="1"/>
</dbReference>
<proteinExistence type="inferred from homology"/>
<reference evidence="8" key="1">
    <citation type="submission" date="2013-02" db="EMBL/GenBank/DDBJ databases">
        <authorList>
            <person name="Hughes D."/>
        </authorList>
    </citation>
    <scope>NUCLEOTIDE SEQUENCE</scope>
    <source>
        <strain>Durham</strain>
        <strain evidence="8">NC isolate 2 -- Noor lab</strain>
    </source>
</reference>
<keyword evidence="5 6" id="KW-0472">Membrane</keyword>
<comment type="subcellular location">
    <subcellularLocation>
        <location evidence="1">Membrane</location>
        <topology evidence="1">Multi-pass membrane protein</topology>
    </subcellularLocation>
</comment>
<dbReference type="HOGENOM" id="CLU_056195_2_2_1"/>
<accession>T1H5C3</accession>
<evidence type="ECO:0000313" key="8">
    <source>
        <dbReference type="Proteomes" id="UP000015102"/>
    </source>
</evidence>
<dbReference type="EnsemblMetazoa" id="MESCA011500-RA">
    <property type="protein sequence ID" value="MESCA011500-PA"/>
    <property type="gene ID" value="MESCA011500"/>
</dbReference>
<dbReference type="Proteomes" id="UP000015102">
    <property type="component" value="Unassembled WGS sequence"/>
</dbReference>
<evidence type="ECO:0000256" key="4">
    <source>
        <dbReference type="ARBA" id="ARBA00022989"/>
    </source>
</evidence>
<evidence type="ECO:0008006" key="9">
    <source>
        <dbReference type="Google" id="ProtNLM"/>
    </source>
</evidence>
<dbReference type="EMBL" id="CAQQ02134811">
    <property type="status" value="NOT_ANNOTATED_CDS"/>
    <property type="molecule type" value="Genomic_DNA"/>
</dbReference>
<feature type="transmembrane region" description="Helical" evidence="6">
    <location>
        <begin position="113"/>
        <end position="132"/>
    </location>
</feature>
<keyword evidence="4 6" id="KW-1133">Transmembrane helix</keyword>
<evidence type="ECO:0000256" key="6">
    <source>
        <dbReference type="SAM" id="Phobius"/>
    </source>
</evidence>
<dbReference type="AlphaFoldDB" id="T1H5C3"/>
<dbReference type="GO" id="GO:0016020">
    <property type="term" value="C:membrane"/>
    <property type="evidence" value="ECO:0007669"/>
    <property type="project" value="UniProtKB-SubCell"/>
</dbReference>
<evidence type="ECO:0000256" key="5">
    <source>
        <dbReference type="ARBA" id="ARBA00023136"/>
    </source>
</evidence>
<dbReference type="OMA" id="FEDFHIF"/>
<reference evidence="7" key="2">
    <citation type="submission" date="2015-06" db="UniProtKB">
        <authorList>
            <consortium name="EnsemblMetazoa"/>
        </authorList>
    </citation>
    <scope>IDENTIFICATION</scope>
</reference>
<evidence type="ECO:0000256" key="3">
    <source>
        <dbReference type="ARBA" id="ARBA00022692"/>
    </source>
</evidence>
<evidence type="ECO:0000256" key="1">
    <source>
        <dbReference type="ARBA" id="ARBA00004141"/>
    </source>
</evidence>
<dbReference type="InterPro" id="IPR002995">
    <property type="entry name" value="Surf4"/>
</dbReference>
<dbReference type="STRING" id="36166.T1H5C3"/>
<name>T1H5C3_MEGSC</name>
<feature type="transmembrane region" description="Helical" evidence="6">
    <location>
        <begin position="21"/>
        <end position="43"/>
    </location>
</feature>
<keyword evidence="3 6" id="KW-0812">Transmembrane</keyword>
<organism evidence="7 8">
    <name type="scientific">Megaselia scalaris</name>
    <name type="common">Humpbacked fly</name>
    <name type="synonym">Phora scalaris</name>
    <dbReference type="NCBI Taxonomy" id="36166"/>
    <lineage>
        <taxon>Eukaryota</taxon>
        <taxon>Metazoa</taxon>
        <taxon>Ecdysozoa</taxon>
        <taxon>Arthropoda</taxon>
        <taxon>Hexapoda</taxon>
        <taxon>Insecta</taxon>
        <taxon>Pterygota</taxon>
        <taxon>Neoptera</taxon>
        <taxon>Endopterygota</taxon>
        <taxon>Diptera</taxon>
        <taxon>Brachycera</taxon>
        <taxon>Muscomorpha</taxon>
        <taxon>Platypezoidea</taxon>
        <taxon>Phoridae</taxon>
        <taxon>Megaseliini</taxon>
        <taxon>Megaselia</taxon>
    </lineage>
</organism>
<evidence type="ECO:0000256" key="2">
    <source>
        <dbReference type="ARBA" id="ARBA00006945"/>
    </source>
</evidence>
<feature type="transmembrane region" description="Helical" evidence="6">
    <location>
        <begin position="49"/>
        <end position="68"/>
    </location>
</feature>
<protein>
    <recommendedName>
        <fullName evidence="9">Surfeit locus protein 4</fullName>
    </recommendedName>
</protein>
<evidence type="ECO:0000313" key="7">
    <source>
        <dbReference type="EnsemblMetazoa" id="MESCA011500-PA"/>
    </source>
</evidence>